<accession>A0A844HTM8</accession>
<dbReference type="RefSeq" id="WP_155040878.1">
    <property type="nucleotide sequence ID" value="NZ_JBHGCD010000012.1"/>
</dbReference>
<evidence type="ECO:0000313" key="2">
    <source>
        <dbReference type="EMBL" id="MTH60941.1"/>
    </source>
</evidence>
<keyword evidence="1" id="KW-0812">Transmembrane</keyword>
<sequence>MAATHVDPIEARQEARTAAKLLMFALALVVFAVVTTAIWGLPALAMIGLAGTVTVFGVLIAYAAGF</sequence>
<comment type="caution">
    <text evidence="2">The sequence shown here is derived from an EMBL/GenBank/DDBJ whole genome shotgun (WGS) entry which is preliminary data.</text>
</comment>
<feature type="transmembrane region" description="Helical" evidence="1">
    <location>
        <begin position="21"/>
        <end position="39"/>
    </location>
</feature>
<keyword evidence="1" id="KW-0472">Membrane</keyword>
<gene>
    <name evidence="2" type="ORF">GL300_17145</name>
</gene>
<reference evidence="2 3" key="1">
    <citation type="submission" date="2019-11" db="EMBL/GenBank/DDBJ databases">
        <authorList>
            <person name="Dong K."/>
        </authorList>
    </citation>
    <scope>NUCLEOTIDE SEQUENCE [LARGE SCALE GENOMIC DNA]</scope>
    <source>
        <strain evidence="2 3">NBRC 112902</strain>
    </source>
</reference>
<organism evidence="2 3">
    <name type="scientific">Paracoccus litorisediminis</name>
    <dbReference type="NCBI Taxonomy" id="2006130"/>
    <lineage>
        <taxon>Bacteria</taxon>
        <taxon>Pseudomonadati</taxon>
        <taxon>Pseudomonadota</taxon>
        <taxon>Alphaproteobacteria</taxon>
        <taxon>Rhodobacterales</taxon>
        <taxon>Paracoccaceae</taxon>
        <taxon>Paracoccus</taxon>
    </lineage>
</organism>
<evidence type="ECO:0008006" key="4">
    <source>
        <dbReference type="Google" id="ProtNLM"/>
    </source>
</evidence>
<keyword evidence="1" id="KW-1133">Transmembrane helix</keyword>
<dbReference type="Proteomes" id="UP000449846">
    <property type="component" value="Unassembled WGS sequence"/>
</dbReference>
<keyword evidence="3" id="KW-1185">Reference proteome</keyword>
<dbReference type="AlphaFoldDB" id="A0A844HTM8"/>
<feature type="transmembrane region" description="Helical" evidence="1">
    <location>
        <begin position="45"/>
        <end position="64"/>
    </location>
</feature>
<evidence type="ECO:0000313" key="3">
    <source>
        <dbReference type="Proteomes" id="UP000449846"/>
    </source>
</evidence>
<name>A0A844HTM8_9RHOB</name>
<dbReference type="EMBL" id="WMIG01000011">
    <property type="protein sequence ID" value="MTH60941.1"/>
    <property type="molecule type" value="Genomic_DNA"/>
</dbReference>
<evidence type="ECO:0000256" key="1">
    <source>
        <dbReference type="SAM" id="Phobius"/>
    </source>
</evidence>
<protein>
    <recommendedName>
        <fullName evidence="4">Aa3 type cytochrome c oxidase subunit IV</fullName>
    </recommendedName>
</protein>
<proteinExistence type="predicted"/>